<dbReference type="PANTHER" id="PTHR21398">
    <property type="entry name" value="AGAP007094-PA"/>
    <property type="match status" value="1"/>
</dbReference>
<sequence length="333" mass="37034">MIIVICINTFFIFVLGMIYFGKSSLWTALLLLMWFENNVTGADDDYKNNGEAEEKDIPHSRQKRLLWITTDGRLALPPGTRLTITPSLSLPFVRYPPDGFLSNMSISLPFTIDFDGLGLTDNQNPFGAFPPILARSMGRQMGSVLANYVSQLMDGRRSTRSVPTLPKPIHSYFQGGERALLFTVVEDLLTNFGMDGKACLLRAICEVHGHKSIHKFGFIGEFLQLFLTASRSTYADLMKEYVTAETVGKHSKECYPYFKECPKSLFTNNHNYSKNDQSPDEEDEDSESVSADDEDGGADNYRDGNDIDDDQRKTSSAASGGSKVTVNPAPLAM</sequence>
<feature type="region of interest" description="Disordered" evidence="1">
    <location>
        <begin position="270"/>
        <end position="333"/>
    </location>
</feature>
<evidence type="ECO:0000313" key="3">
    <source>
        <dbReference type="EMBL" id="KAE9532584.1"/>
    </source>
</evidence>
<keyword evidence="4" id="KW-1185">Reference proteome</keyword>
<organism evidence="3 4">
    <name type="scientific">Aphis glycines</name>
    <name type="common">Soybean aphid</name>
    <dbReference type="NCBI Taxonomy" id="307491"/>
    <lineage>
        <taxon>Eukaryota</taxon>
        <taxon>Metazoa</taxon>
        <taxon>Ecdysozoa</taxon>
        <taxon>Arthropoda</taxon>
        <taxon>Hexapoda</taxon>
        <taxon>Insecta</taxon>
        <taxon>Pterygota</taxon>
        <taxon>Neoptera</taxon>
        <taxon>Paraneoptera</taxon>
        <taxon>Hemiptera</taxon>
        <taxon>Sternorrhyncha</taxon>
        <taxon>Aphidomorpha</taxon>
        <taxon>Aphidoidea</taxon>
        <taxon>Aphididae</taxon>
        <taxon>Aphidini</taxon>
        <taxon>Aphis</taxon>
        <taxon>Aphis</taxon>
    </lineage>
</organism>
<dbReference type="EMBL" id="VYZN01000038">
    <property type="protein sequence ID" value="KAE9532584.1"/>
    <property type="molecule type" value="Genomic_DNA"/>
</dbReference>
<proteinExistence type="predicted"/>
<accession>A0A6G0TGH5</accession>
<reference evidence="3 4" key="1">
    <citation type="submission" date="2019-08" db="EMBL/GenBank/DDBJ databases">
        <title>The genome of the soybean aphid Biotype 1, its phylome, world population structure and adaptation to the North American continent.</title>
        <authorList>
            <person name="Giordano R."/>
            <person name="Donthu R.K."/>
            <person name="Hernandez A.G."/>
            <person name="Wright C.L."/>
            <person name="Zimin A.V."/>
        </authorList>
    </citation>
    <scope>NUCLEOTIDE SEQUENCE [LARGE SCALE GENOMIC DNA]</scope>
    <source>
        <tissue evidence="3">Whole aphids</tissue>
    </source>
</reference>
<gene>
    <name evidence="3" type="ORF">AGLY_009665</name>
</gene>
<keyword evidence="2" id="KW-1133">Transmembrane helix</keyword>
<dbReference type="Pfam" id="PF07841">
    <property type="entry name" value="DM4_12"/>
    <property type="match status" value="1"/>
</dbReference>
<evidence type="ECO:0000313" key="4">
    <source>
        <dbReference type="Proteomes" id="UP000475862"/>
    </source>
</evidence>
<feature type="transmembrane region" description="Helical" evidence="2">
    <location>
        <begin position="12"/>
        <end position="35"/>
    </location>
</feature>
<comment type="caution">
    <text evidence="3">The sequence shown here is derived from an EMBL/GenBank/DDBJ whole genome shotgun (WGS) entry which is preliminary data.</text>
</comment>
<feature type="compositionally biased region" description="Acidic residues" evidence="1">
    <location>
        <begin position="278"/>
        <end position="297"/>
    </location>
</feature>
<dbReference type="PANTHER" id="PTHR21398:SF6">
    <property type="entry name" value="AGAP007094-PA"/>
    <property type="match status" value="1"/>
</dbReference>
<protein>
    <submittedName>
        <fullName evidence="3">Uncharacterized protein</fullName>
    </submittedName>
</protein>
<evidence type="ECO:0000256" key="2">
    <source>
        <dbReference type="SAM" id="Phobius"/>
    </source>
</evidence>
<keyword evidence="2" id="KW-0812">Transmembrane</keyword>
<name>A0A6G0TGH5_APHGL</name>
<dbReference type="SMART" id="SM00718">
    <property type="entry name" value="DM4_12"/>
    <property type="match status" value="1"/>
</dbReference>
<feature type="compositionally biased region" description="Basic and acidic residues" evidence="1">
    <location>
        <begin position="300"/>
        <end position="313"/>
    </location>
</feature>
<keyword evidence="2" id="KW-0472">Membrane</keyword>
<dbReference type="AlphaFoldDB" id="A0A6G0TGH5"/>
<evidence type="ECO:0000256" key="1">
    <source>
        <dbReference type="SAM" id="MobiDB-lite"/>
    </source>
</evidence>
<dbReference type="OrthoDB" id="6339724at2759"/>
<feature type="compositionally biased region" description="Polar residues" evidence="1">
    <location>
        <begin position="314"/>
        <end position="325"/>
    </location>
</feature>
<dbReference type="Proteomes" id="UP000475862">
    <property type="component" value="Unassembled WGS sequence"/>
</dbReference>
<dbReference type="InterPro" id="IPR006631">
    <property type="entry name" value="DM4_12"/>
</dbReference>